<dbReference type="Gene3D" id="3.10.110.10">
    <property type="entry name" value="Ubiquitin Conjugating Enzyme"/>
    <property type="match status" value="1"/>
</dbReference>
<evidence type="ECO:0000313" key="3">
    <source>
        <dbReference type="EMBL" id="VDN18926.1"/>
    </source>
</evidence>
<dbReference type="InterPro" id="IPR006575">
    <property type="entry name" value="RWD_dom"/>
</dbReference>
<dbReference type="GO" id="GO:0009893">
    <property type="term" value="P:positive regulation of metabolic process"/>
    <property type="evidence" value="ECO:0007669"/>
    <property type="project" value="UniProtKB-ARBA"/>
</dbReference>
<dbReference type="PANTHER" id="PTHR13198">
    <property type="entry name" value="RING FINGER PROTEIN 25"/>
    <property type="match status" value="1"/>
</dbReference>
<dbReference type="GO" id="GO:0016567">
    <property type="term" value="P:protein ubiquitination"/>
    <property type="evidence" value="ECO:0007669"/>
    <property type="project" value="TreeGrafter"/>
</dbReference>
<dbReference type="CDD" id="cd23823">
    <property type="entry name" value="RWD_GCN2"/>
    <property type="match status" value="1"/>
</dbReference>
<feature type="region of interest" description="Disordered" evidence="1">
    <location>
        <begin position="1"/>
        <end position="21"/>
    </location>
</feature>
<dbReference type="InterPro" id="IPR016135">
    <property type="entry name" value="UBQ-conjugating_enzyme/RWD"/>
</dbReference>
<feature type="domain" description="RWD" evidence="2">
    <location>
        <begin position="25"/>
        <end position="140"/>
    </location>
</feature>
<dbReference type="PROSITE" id="PS50908">
    <property type="entry name" value="RWD"/>
    <property type="match status" value="1"/>
</dbReference>
<dbReference type="SUPFAM" id="SSF54495">
    <property type="entry name" value="UBC-like"/>
    <property type="match status" value="1"/>
</dbReference>
<evidence type="ECO:0000313" key="5">
    <source>
        <dbReference type="WBParaSite" id="GPUH_0001156701-mRNA-1"/>
    </source>
</evidence>
<evidence type="ECO:0000313" key="4">
    <source>
        <dbReference type="Proteomes" id="UP000271098"/>
    </source>
</evidence>
<reference evidence="3 4" key="2">
    <citation type="submission" date="2018-11" db="EMBL/GenBank/DDBJ databases">
        <authorList>
            <consortium name="Pathogen Informatics"/>
        </authorList>
    </citation>
    <scope>NUCLEOTIDE SEQUENCE [LARGE SCALE GENOMIC DNA]</scope>
</reference>
<dbReference type="FunFam" id="3.10.110.10:FF:000050">
    <property type="entry name" value="eIF-2-alpha kinase GCN2"/>
    <property type="match status" value="1"/>
</dbReference>
<proteinExistence type="predicted"/>
<dbReference type="GO" id="GO:0010468">
    <property type="term" value="P:regulation of gene expression"/>
    <property type="evidence" value="ECO:0007669"/>
    <property type="project" value="UniProtKB-ARBA"/>
</dbReference>
<dbReference type="AlphaFoldDB" id="A0A183DS62"/>
<dbReference type="InterPro" id="IPR039133">
    <property type="entry name" value="RNF25"/>
</dbReference>
<name>A0A183DS62_9BILA</name>
<dbReference type="SMART" id="SM00591">
    <property type="entry name" value="RWD"/>
    <property type="match status" value="1"/>
</dbReference>
<dbReference type="SUPFAM" id="SSF56112">
    <property type="entry name" value="Protein kinase-like (PK-like)"/>
    <property type="match status" value="1"/>
</dbReference>
<reference evidence="5" key="1">
    <citation type="submission" date="2016-06" db="UniProtKB">
        <authorList>
            <consortium name="WormBaseParasite"/>
        </authorList>
    </citation>
    <scope>IDENTIFICATION</scope>
</reference>
<evidence type="ECO:0000256" key="1">
    <source>
        <dbReference type="SAM" id="MobiDB-lite"/>
    </source>
</evidence>
<dbReference type="GO" id="GO:0033554">
    <property type="term" value="P:cellular response to stress"/>
    <property type="evidence" value="ECO:0007669"/>
    <property type="project" value="UniProtKB-ARBA"/>
</dbReference>
<keyword evidence="4" id="KW-1185">Reference proteome</keyword>
<dbReference type="InterPro" id="IPR011009">
    <property type="entry name" value="Kinase-like_dom_sf"/>
</dbReference>
<dbReference type="OrthoDB" id="5915312at2759"/>
<dbReference type="WBParaSite" id="GPUH_0001156701-mRNA-1">
    <property type="protein sequence ID" value="GPUH_0001156701-mRNA-1"/>
    <property type="gene ID" value="GPUH_0001156701"/>
</dbReference>
<dbReference type="GO" id="GO:0051246">
    <property type="term" value="P:regulation of protein metabolic process"/>
    <property type="evidence" value="ECO:0007669"/>
    <property type="project" value="UniProtKB-ARBA"/>
</dbReference>
<dbReference type="Proteomes" id="UP000271098">
    <property type="component" value="Unassembled WGS sequence"/>
</dbReference>
<dbReference type="GO" id="GO:0061630">
    <property type="term" value="F:ubiquitin protein ligase activity"/>
    <property type="evidence" value="ECO:0007669"/>
    <property type="project" value="InterPro"/>
</dbReference>
<protein>
    <submittedName>
        <fullName evidence="5">RWD domain-containing protein</fullName>
    </submittedName>
</protein>
<gene>
    <name evidence="3" type="ORF">GPUH_LOCUS11552</name>
</gene>
<dbReference type="Pfam" id="PF05773">
    <property type="entry name" value="RWD"/>
    <property type="match status" value="1"/>
</dbReference>
<dbReference type="EMBL" id="UYRT01078630">
    <property type="protein sequence ID" value="VDN18926.1"/>
    <property type="molecule type" value="Genomic_DNA"/>
</dbReference>
<sequence>MRERRQTGCTGNSDVASEARRRQEDERLVLQSIYGDDLVDAMPNAWKIWRPLDLILHLKPVGSASVTSGKIYVSLDLHVKCPATYPLSGTPLLLLENVKGVARKDVEKLKQTLDNKAMMLSGNEIILELCQIVQEFLYERNKPPEGSFFDGMLQLQAASEHERKRQRVKSEQRAVEDVIEFQKKQEENLMWRKVEESPAAVTASSSLDDAACPRIFLLPQTLNFEKGCGFFFGLQDRELFISEWTFIASAKSALHSFKAFIASLNELEAKMRLISQITISQPALYSYELLSVQRNKLTPSEVNVRIIFGQNINASDKNLPSQIDIFETDMMLLVRLATQLLNGLQLLHDNSIAHLSLDLRSVWLTTKRNFRLSDYFLR</sequence>
<accession>A0A183DS62</accession>
<organism evidence="5">
    <name type="scientific">Gongylonema pulchrum</name>
    <dbReference type="NCBI Taxonomy" id="637853"/>
    <lineage>
        <taxon>Eukaryota</taxon>
        <taxon>Metazoa</taxon>
        <taxon>Ecdysozoa</taxon>
        <taxon>Nematoda</taxon>
        <taxon>Chromadorea</taxon>
        <taxon>Rhabditida</taxon>
        <taxon>Spirurina</taxon>
        <taxon>Spiruromorpha</taxon>
        <taxon>Spiruroidea</taxon>
        <taxon>Gongylonematidae</taxon>
        <taxon>Gongylonema</taxon>
    </lineage>
</organism>
<dbReference type="GO" id="GO:0005634">
    <property type="term" value="C:nucleus"/>
    <property type="evidence" value="ECO:0007669"/>
    <property type="project" value="TreeGrafter"/>
</dbReference>
<evidence type="ECO:0000259" key="2">
    <source>
        <dbReference type="PROSITE" id="PS50908"/>
    </source>
</evidence>
<dbReference type="PANTHER" id="PTHR13198:SF4">
    <property type="entry name" value="E3 UBIQUITIN-PROTEIN LIGASE RNF25"/>
    <property type="match status" value="1"/>
</dbReference>